<evidence type="ECO:0000256" key="2">
    <source>
        <dbReference type="ARBA" id="ARBA00022679"/>
    </source>
</evidence>
<keyword evidence="3" id="KW-0547">Nucleotide-binding</keyword>
<evidence type="ECO:0000313" key="7">
    <source>
        <dbReference type="Proteomes" id="UP000887575"/>
    </source>
</evidence>
<sequence>MFSHEENLEEKEKIGDPSAFGTVYKLNKYHPSIVVKEIPITGNCGIIKNEKFIYSIATIAKWAVDLFSGLVYLKSKRRVHRDIKPANVFVSKDFVLKIGDFGIAETFGVEALGGIAGTPAYMAPEARNPDVCELNSEDSYKIDVYAAGLVLWEVFEREFMTNLLREKEEISFSFKFAEDDIGKLVFLISSCGRKFYRERIDVNAALQLAYDAQSECSAHEVLPRFKNDQKRLIEPIGIDGSSRMISVDPNGKLMKMRLSENEDFSLFLPPDVTTFSQTLAEKSSVRTEPEIPIGVPKETQILLDEMLAKVEIQTNFHMSTMKDYFNWRIHIGKYEKNQNSIEEEFFELCCPDLELTSGNSPFNDINQLRKTLCETFMQKFNVMNEEEKTQLAEDYLEAFAHSNTFKPFDSLQSMPCEGPATAIIYSPTLYDFQKDPAFLLFTFDLFLQSFSFQQAFFVLMECHETRVANWDLLNLIEISIRNIEELEKIFTQRLYFRTCYLMESRELWCESVDVLVQREPLYFKQNLTQFCRGDENREEMKRDEMVPIDIEALRRALYQEKTILERYLAAKLEDKAWDVDTLLCVALKSEHRVYKDRRLKLPLTSSLPFPDYFFAFHLWPGFLERTNGKKFHRAGGFPLDLDSKLQVPFAKHHTKEQRHFVEMYTRYVKIFFLLSRWKEIEHSPEILHLLGEAIDDHGEFKFVCLYVSMQGHEGLYLENLVTKSIILSRDFERVKSTGLNSLTFLKVLGFVEIEYQDLVIVGKQMVDGTRLSFQASAQGGTRLLFPEIQGRKKQLKHIQQECIADFWKRQTLVLYNEETNYRNLTVEECETVTLEKAIPKRFKKRRL</sequence>
<keyword evidence="4" id="KW-0418">Kinase</keyword>
<dbReference type="InterPro" id="IPR050660">
    <property type="entry name" value="NEK_Ser/Thr_kinase"/>
</dbReference>
<dbReference type="InterPro" id="IPR011009">
    <property type="entry name" value="Kinase-like_dom_sf"/>
</dbReference>
<dbReference type="GO" id="GO:0004674">
    <property type="term" value="F:protein serine/threonine kinase activity"/>
    <property type="evidence" value="ECO:0007669"/>
    <property type="project" value="UniProtKB-EC"/>
</dbReference>
<evidence type="ECO:0000259" key="6">
    <source>
        <dbReference type="PROSITE" id="PS50011"/>
    </source>
</evidence>
<proteinExistence type="predicted"/>
<dbReference type="EC" id="2.7.11.1" evidence="1"/>
<keyword evidence="5" id="KW-0067">ATP-binding</keyword>
<evidence type="ECO:0000256" key="1">
    <source>
        <dbReference type="ARBA" id="ARBA00012513"/>
    </source>
</evidence>
<name>A0AAF3EMT0_9BILA</name>
<feature type="domain" description="Protein kinase" evidence="6">
    <location>
        <begin position="1"/>
        <end position="222"/>
    </location>
</feature>
<dbReference type="PROSITE" id="PS50011">
    <property type="entry name" value="PROTEIN_KINASE_DOM"/>
    <property type="match status" value="1"/>
</dbReference>
<dbReference type="AlphaFoldDB" id="A0AAF3EMT0"/>
<reference evidence="8" key="1">
    <citation type="submission" date="2024-02" db="UniProtKB">
        <authorList>
            <consortium name="WormBaseParasite"/>
        </authorList>
    </citation>
    <scope>IDENTIFICATION</scope>
</reference>
<evidence type="ECO:0000313" key="8">
    <source>
        <dbReference type="WBParaSite" id="MBELARI_LOCUS15350"/>
    </source>
</evidence>
<keyword evidence="7" id="KW-1185">Reference proteome</keyword>
<evidence type="ECO:0000256" key="5">
    <source>
        <dbReference type="ARBA" id="ARBA00022840"/>
    </source>
</evidence>
<dbReference type="SMART" id="SM00220">
    <property type="entry name" value="S_TKc"/>
    <property type="match status" value="1"/>
</dbReference>
<dbReference type="Gene3D" id="1.10.510.10">
    <property type="entry name" value="Transferase(Phosphotransferase) domain 1"/>
    <property type="match status" value="1"/>
</dbReference>
<keyword evidence="2" id="KW-0808">Transferase</keyword>
<evidence type="ECO:0000256" key="4">
    <source>
        <dbReference type="ARBA" id="ARBA00022777"/>
    </source>
</evidence>
<dbReference type="PANTHER" id="PTHR43671">
    <property type="entry name" value="SERINE/THREONINE-PROTEIN KINASE NEK"/>
    <property type="match status" value="1"/>
</dbReference>
<dbReference type="PANTHER" id="PTHR43671:SF13">
    <property type="entry name" value="SERINE_THREONINE-PROTEIN KINASE NEK2"/>
    <property type="match status" value="1"/>
</dbReference>
<dbReference type="Proteomes" id="UP000887575">
    <property type="component" value="Unassembled WGS sequence"/>
</dbReference>
<accession>A0AAF3EMT0</accession>
<organism evidence="7 8">
    <name type="scientific">Mesorhabditis belari</name>
    <dbReference type="NCBI Taxonomy" id="2138241"/>
    <lineage>
        <taxon>Eukaryota</taxon>
        <taxon>Metazoa</taxon>
        <taxon>Ecdysozoa</taxon>
        <taxon>Nematoda</taxon>
        <taxon>Chromadorea</taxon>
        <taxon>Rhabditida</taxon>
        <taxon>Rhabditina</taxon>
        <taxon>Rhabditomorpha</taxon>
        <taxon>Rhabditoidea</taxon>
        <taxon>Rhabditidae</taxon>
        <taxon>Mesorhabditinae</taxon>
        <taxon>Mesorhabditis</taxon>
    </lineage>
</organism>
<dbReference type="GO" id="GO:0005524">
    <property type="term" value="F:ATP binding"/>
    <property type="evidence" value="ECO:0007669"/>
    <property type="project" value="UniProtKB-KW"/>
</dbReference>
<protein>
    <recommendedName>
        <fullName evidence="1">non-specific serine/threonine protein kinase</fullName>
        <ecNumber evidence="1">2.7.11.1</ecNumber>
    </recommendedName>
</protein>
<dbReference type="SUPFAM" id="SSF56112">
    <property type="entry name" value="Protein kinase-like (PK-like)"/>
    <property type="match status" value="1"/>
</dbReference>
<dbReference type="WBParaSite" id="MBELARI_LOCUS15350">
    <property type="protein sequence ID" value="MBELARI_LOCUS15350"/>
    <property type="gene ID" value="MBELARI_LOCUS15350"/>
</dbReference>
<dbReference type="Pfam" id="PF00069">
    <property type="entry name" value="Pkinase"/>
    <property type="match status" value="1"/>
</dbReference>
<dbReference type="InterPro" id="IPR000719">
    <property type="entry name" value="Prot_kinase_dom"/>
</dbReference>
<evidence type="ECO:0000256" key="3">
    <source>
        <dbReference type="ARBA" id="ARBA00022741"/>
    </source>
</evidence>